<reference evidence="1" key="1">
    <citation type="submission" date="2020-07" db="EMBL/GenBank/DDBJ databases">
        <title>Huge and variable diversity of episymbiotic CPR bacteria and DPANN archaea in groundwater ecosystems.</title>
        <authorList>
            <person name="He C.Y."/>
            <person name="Keren R."/>
            <person name="Whittaker M."/>
            <person name="Farag I.F."/>
            <person name="Doudna J."/>
            <person name="Cate J.H.D."/>
            <person name="Banfield J.F."/>
        </authorList>
    </citation>
    <scope>NUCLEOTIDE SEQUENCE</scope>
    <source>
        <strain evidence="1">NC_groundwater_1482_Ag_S-0.65um_47_24</strain>
    </source>
</reference>
<gene>
    <name evidence="1" type="ORF">HY730_03760</name>
</gene>
<evidence type="ECO:0000313" key="2">
    <source>
        <dbReference type="Proteomes" id="UP000772181"/>
    </source>
</evidence>
<sequence>MNELYYRRGWTDGLPIVPPTLKRVEKMLDYTDYGASDLITTIPPKYGEATIEKMAINAVMAGCIPPYMPLIIAAVQAMSEQQFNLYGVQATTHLCAPLLIVNGPMARELNINCSYNVFGQGWRSNSTIGRAIRLILMNIGGGIPGILDRATLGQPGKYSYCIAENEEQNPWEPLHVEKGFKRDESTVTVVGAEGPHNINDHISTNGSNILSIVAGTMAPLGSNNTYAFGEPLLVLGPEHAAIIARDGFTKKDIKKFLYEQARNPMHKLKLGGMYGMGSWPKWIHTEDDSVMVPVVQNPEDFMVIVAGGPGRHSVCIPTFGITRSVTKPVALKDGTIAKSINDFKRN</sequence>
<evidence type="ECO:0000313" key="1">
    <source>
        <dbReference type="EMBL" id="MBI4595477.1"/>
    </source>
</evidence>
<comment type="caution">
    <text evidence="1">The sequence shown here is derived from an EMBL/GenBank/DDBJ whole genome shotgun (WGS) entry which is preliminary data.</text>
</comment>
<dbReference type="Proteomes" id="UP000772181">
    <property type="component" value="Unassembled WGS sequence"/>
</dbReference>
<accession>A0A933GKE6</accession>
<dbReference type="AlphaFoldDB" id="A0A933GKE6"/>
<protein>
    <submittedName>
        <fullName evidence="1">Uncharacterized protein</fullName>
    </submittedName>
</protein>
<proteinExistence type="predicted"/>
<organism evidence="1 2">
    <name type="scientific">Tectimicrobiota bacterium</name>
    <dbReference type="NCBI Taxonomy" id="2528274"/>
    <lineage>
        <taxon>Bacteria</taxon>
        <taxon>Pseudomonadati</taxon>
        <taxon>Nitrospinota/Tectimicrobiota group</taxon>
        <taxon>Candidatus Tectimicrobiota</taxon>
    </lineage>
</organism>
<dbReference type="EMBL" id="JACQWF010000167">
    <property type="protein sequence ID" value="MBI4595477.1"/>
    <property type="molecule type" value="Genomic_DNA"/>
</dbReference>
<name>A0A933GKE6_UNCTE</name>